<keyword evidence="4" id="KW-1185">Reference proteome</keyword>
<comment type="caution">
    <text evidence="3">The sequence shown here is derived from an EMBL/GenBank/DDBJ whole genome shotgun (WGS) entry which is preliminary data.</text>
</comment>
<sequence>MARKKIEEHHLSPEKKTKSEKRKLSRNQPSTSAIESENLPPSAKQQKLEEPGEMESQPSTSAIESEVSASLDKQPESQKPGQVESQPRALEQSGTLVSDAGPSISGVDPSKPSVAMYEAELYLAQLEIERKENLIKSLRICMRYEHIYDSDKLILEYTGLPTRMIFESLYELIEEVENNYYSNWQVHKLRKIDQLLMTVMKLRQNFTHSDLAYRFQVSEATVTNVVVTFIHVLHEVLFKVLMKDIPSRSKNKTCLPNCASTFTNCRIILDATEVFCAVPRKSMKNQ</sequence>
<evidence type="ECO:0000313" key="4">
    <source>
        <dbReference type="Proteomes" id="UP001159042"/>
    </source>
</evidence>
<name>A0AAV8VC89_9CUCU</name>
<evidence type="ECO:0000256" key="1">
    <source>
        <dbReference type="SAM" id="MobiDB-lite"/>
    </source>
</evidence>
<evidence type="ECO:0000313" key="3">
    <source>
        <dbReference type="EMBL" id="KAJ8911698.1"/>
    </source>
</evidence>
<dbReference type="Proteomes" id="UP001159042">
    <property type="component" value="Unassembled WGS sequence"/>
</dbReference>
<dbReference type="EMBL" id="JANEYG010000167">
    <property type="protein sequence ID" value="KAJ8911698.1"/>
    <property type="molecule type" value="Genomic_DNA"/>
</dbReference>
<dbReference type="PANTHER" id="PTHR23080">
    <property type="entry name" value="THAP DOMAIN PROTEIN"/>
    <property type="match status" value="1"/>
</dbReference>
<dbReference type="Pfam" id="PF13613">
    <property type="entry name" value="HTH_Tnp_4"/>
    <property type="match status" value="1"/>
</dbReference>
<proteinExistence type="predicted"/>
<dbReference type="PANTHER" id="PTHR23080:SF133">
    <property type="entry name" value="SI:CH211-262I1.5-RELATED"/>
    <property type="match status" value="1"/>
</dbReference>
<dbReference type="AlphaFoldDB" id="A0AAV8VC89"/>
<feature type="compositionally biased region" description="Polar residues" evidence="1">
    <location>
        <begin position="26"/>
        <end position="35"/>
    </location>
</feature>
<feature type="region of interest" description="Disordered" evidence="1">
    <location>
        <begin position="1"/>
        <end position="110"/>
    </location>
</feature>
<reference evidence="3 4" key="1">
    <citation type="journal article" date="2023" name="Insect Mol. Biol.">
        <title>Genome sequencing provides insights into the evolution of gene families encoding plant cell wall-degrading enzymes in longhorned beetles.</title>
        <authorList>
            <person name="Shin N.R."/>
            <person name="Okamura Y."/>
            <person name="Kirsch R."/>
            <person name="Pauchet Y."/>
        </authorList>
    </citation>
    <scope>NUCLEOTIDE SEQUENCE [LARGE SCALE GENOMIC DNA]</scope>
    <source>
        <strain evidence="3">EAD_L_NR</strain>
    </source>
</reference>
<evidence type="ECO:0000259" key="2">
    <source>
        <dbReference type="Pfam" id="PF13613"/>
    </source>
</evidence>
<organism evidence="3 4">
    <name type="scientific">Exocentrus adspersus</name>
    <dbReference type="NCBI Taxonomy" id="1586481"/>
    <lineage>
        <taxon>Eukaryota</taxon>
        <taxon>Metazoa</taxon>
        <taxon>Ecdysozoa</taxon>
        <taxon>Arthropoda</taxon>
        <taxon>Hexapoda</taxon>
        <taxon>Insecta</taxon>
        <taxon>Pterygota</taxon>
        <taxon>Neoptera</taxon>
        <taxon>Endopterygota</taxon>
        <taxon>Coleoptera</taxon>
        <taxon>Polyphaga</taxon>
        <taxon>Cucujiformia</taxon>
        <taxon>Chrysomeloidea</taxon>
        <taxon>Cerambycidae</taxon>
        <taxon>Lamiinae</taxon>
        <taxon>Acanthocinini</taxon>
        <taxon>Exocentrus</taxon>
    </lineage>
</organism>
<gene>
    <name evidence="3" type="ORF">NQ315_017151</name>
</gene>
<dbReference type="InterPro" id="IPR027805">
    <property type="entry name" value="Transposase_HTH_dom"/>
</dbReference>
<feature type="domain" description="Transposase Helix-turn-helix" evidence="2">
    <location>
        <begin position="187"/>
        <end position="237"/>
    </location>
</feature>
<protein>
    <recommendedName>
        <fullName evidence="2">Transposase Helix-turn-helix domain-containing protein</fullName>
    </recommendedName>
</protein>
<accession>A0AAV8VC89</accession>
<feature type="non-terminal residue" evidence="3">
    <location>
        <position position="286"/>
    </location>
</feature>
<feature type="compositionally biased region" description="Basic and acidic residues" evidence="1">
    <location>
        <begin position="1"/>
        <end position="17"/>
    </location>
</feature>